<sequence length="136" mass="15027">MVFLSAADSKDLNAEQIKLPYTLRKPDILIGVDQYDLFEFKVLRRLPSGFYLLDSLIGPVIREGRISGACHYSYAQCMPALPYLTPPGKEATLKTAVGPVVFSLESAGLGDLNTKMRGRNPEEFKKSLRSSMAGTR</sequence>
<dbReference type="AlphaFoldDB" id="A0A915CUP3"/>
<organism evidence="2 3">
    <name type="scientific">Ditylenchus dipsaci</name>
    <dbReference type="NCBI Taxonomy" id="166011"/>
    <lineage>
        <taxon>Eukaryota</taxon>
        <taxon>Metazoa</taxon>
        <taxon>Ecdysozoa</taxon>
        <taxon>Nematoda</taxon>
        <taxon>Chromadorea</taxon>
        <taxon>Rhabditida</taxon>
        <taxon>Tylenchina</taxon>
        <taxon>Tylenchomorpha</taxon>
        <taxon>Sphaerularioidea</taxon>
        <taxon>Anguinidae</taxon>
        <taxon>Anguininae</taxon>
        <taxon>Ditylenchus</taxon>
    </lineage>
</organism>
<feature type="region of interest" description="Disordered" evidence="1">
    <location>
        <begin position="116"/>
        <end position="136"/>
    </location>
</feature>
<evidence type="ECO:0000256" key="1">
    <source>
        <dbReference type="SAM" id="MobiDB-lite"/>
    </source>
</evidence>
<accession>A0A915CUP3</accession>
<reference evidence="3" key="1">
    <citation type="submission" date="2022-11" db="UniProtKB">
        <authorList>
            <consortium name="WormBaseParasite"/>
        </authorList>
    </citation>
    <scope>IDENTIFICATION</scope>
</reference>
<evidence type="ECO:0000313" key="2">
    <source>
        <dbReference type="Proteomes" id="UP000887574"/>
    </source>
</evidence>
<proteinExistence type="predicted"/>
<keyword evidence="2" id="KW-1185">Reference proteome</keyword>
<dbReference type="Proteomes" id="UP000887574">
    <property type="component" value="Unplaced"/>
</dbReference>
<name>A0A915CUP3_9BILA</name>
<dbReference type="WBParaSite" id="jg12839">
    <property type="protein sequence ID" value="jg12839"/>
    <property type="gene ID" value="jg12839"/>
</dbReference>
<evidence type="ECO:0000313" key="3">
    <source>
        <dbReference type="WBParaSite" id="jg12839"/>
    </source>
</evidence>
<protein>
    <submittedName>
        <fullName evidence="3">Uncharacterized protein</fullName>
    </submittedName>
</protein>